<comment type="caution">
    <text evidence="1">The sequence shown here is derived from an EMBL/GenBank/DDBJ whole genome shotgun (WGS) entry which is preliminary data.</text>
</comment>
<dbReference type="Proteomes" id="UP000823868">
    <property type="component" value="Unassembled WGS sequence"/>
</dbReference>
<organism evidence="1 2">
    <name type="scientific">Candidatus Flavonifractor merdigallinarum</name>
    <dbReference type="NCBI Taxonomy" id="2838589"/>
    <lineage>
        <taxon>Bacteria</taxon>
        <taxon>Bacillati</taxon>
        <taxon>Bacillota</taxon>
        <taxon>Clostridia</taxon>
        <taxon>Eubacteriales</taxon>
        <taxon>Oscillospiraceae</taxon>
        <taxon>Flavonifractor</taxon>
    </lineage>
</organism>
<protein>
    <submittedName>
        <fullName evidence="1">DUF3842 family protein</fullName>
    </submittedName>
</protein>
<sequence length="137" mass="13581">MNILVVDGQGGGLGRQLVSALREACPSARITAVGTNAQATGVMLKAGAHQAATGENAVITACRRADVIVGPVGIVIADSLLGEITPAMAVAVGGSLAKRVLIPVNLCDNLIVGVADQPMGKLVQSAVAAVAALDHPV</sequence>
<evidence type="ECO:0000313" key="1">
    <source>
        <dbReference type="EMBL" id="HIY20359.1"/>
    </source>
</evidence>
<evidence type="ECO:0000313" key="2">
    <source>
        <dbReference type="Proteomes" id="UP000823868"/>
    </source>
</evidence>
<dbReference type="EMBL" id="DXDX01000008">
    <property type="protein sequence ID" value="HIY20359.1"/>
    <property type="molecule type" value="Genomic_DNA"/>
</dbReference>
<dbReference type="AlphaFoldDB" id="A0A9D2BXN8"/>
<dbReference type="InterPro" id="IPR024208">
    <property type="entry name" value="DUF3842"/>
</dbReference>
<reference evidence="1" key="2">
    <citation type="submission" date="2021-04" db="EMBL/GenBank/DDBJ databases">
        <authorList>
            <person name="Gilroy R."/>
        </authorList>
    </citation>
    <scope>NUCLEOTIDE SEQUENCE</scope>
    <source>
        <strain evidence="1">ChiBcec16_6824</strain>
    </source>
</reference>
<name>A0A9D2BXN8_9FIRM</name>
<gene>
    <name evidence="1" type="ORF">H9841_00465</name>
</gene>
<accession>A0A9D2BXN8</accession>
<reference evidence="1" key="1">
    <citation type="journal article" date="2021" name="PeerJ">
        <title>Extensive microbial diversity within the chicken gut microbiome revealed by metagenomics and culture.</title>
        <authorList>
            <person name="Gilroy R."/>
            <person name="Ravi A."/>
            <person name="Getino M."/>
            <person name="Pursley I."/>
            <person name="Horton D.L."/>
            <person name="Alikhan N.F."/>
            <person name="Baker D."/>
            <person name="Gharbi K."/>
            <person name="Hall N."/>
            <person name="Watson M."/>
            <person name="Adriaenssens E.M."/>
            <person name="Foster-Nyarko E."/>
            <person name="Jarju S."/>
            <person name="Secka A."/>
            <person name="Antonio M."/>
            <person name="Oren A."/>
            <person name="Chaudhuri R.R."/>
            <person name="La Ragione R."/>
            <person name="Hildebrand F."/>
            <person name="Pallen M.J."/>
        </authorList>
    </citation>
    <scope>NUCLEOTIDE SEQUENCE</scope>
    <source>
        <strain evidence="1">ChiBcec16_6824</strain>
    </source>
</reference>
<proteinExistence type="predicted"/>
<dbReference type="Pfam" id="PF12953">
    <property type="entry name" value="DUF3842"/>
    <property type="match status" value="1"/>
</dbReference>